<proteinExistence type="predicted"/>
<evidence type="ECO:0000313" key="3">
    <source>
        <dbReference type="Proteomes" id="UP000326939"/>
    </source>
</evidence>
<reference evidence="3" key="1">
    <citation type="journal article" date="2019" name="Gigascience">
        <title>De novo genome assembly of the endangered Acer yangbiense, a plant species with extremely small populations endemic to Yunnan Province, China.</title>
        <authorList>
            <person name="Yang J."/>
            <person name="Wariss H.M."/>
            <person name="Tao L."/>
            <person name="Zhang R."/>
            <person name="Yun Q."/>
            <person name="Hollingsworth P."/>
            <person name="Dao Z."/>
            <person name="Luo G."/>
            <person name="Guo H."/>
            <person name="Ma Y."/>
            <person name="Sun W."/>
        </authorList>
    </citation>
    <scope>NUCLEOTIDE SEQUENCE [LARGE SCALE GENOMIC DNA]</scope>
    <source>
        <strain evidence="3">cv. br00</strain>
    </source>
</reference>
<keyword evidence="3" id="KW-1185">Reference proteome</keyword>
<dbReference type="AlphaFoldDB" id="A0A5N5JB83"/>
<accession>A0A5N5JB83</accession>
<dbReference type="EMBL" id="VDCV01000017">
    <property type="protein sequence ID" value="KAB5515686.1"/>
    <property type="molecule type" value="Genomic_DNA"/>
</dbReference>
<evidence type="ECO:0000313" key="2">
    <source>
        <dbReference type="EMBL" id="KAB5515686.1"/>
    </source>
</evidence>
<feature type="region of interest" description="Disordered" evidence="1">
    <location>
        <begin position="1"/>
        <end position="22"/>
    </location>
</feature>
<evidence type="ECO:0000256" key="1">
    <source>
        <dbReference type="SAM" id="MobiDB-lite"/>
    </source>
</evidence>
<comment type="caution">
    <text evidence="2">The sequence shown here is derived from an EMBL/GenBank/DDBJ whole genome shotgun (WGS) entry which is preliminary data.</text>
</comment>
<organism evidence="2 3">
    <name type="scientific">Salix brachista</name>
    <dbReference type="NCBI Taxonomy" id="2182728"/>
    <lineage>
        <taxon>Eukaryota</taxon>
        <taxon>Viridiplantae</taxon>
        <taxon>Streptophyta</taxon>
        <taxon>Embryophyta</taxon>
        <taxon>Tracheophyta</taxon>
        <taxon>Spermatophyta</taxon>
        <taxon>Magnoliopsida</taxon>
        <taxon>eudicotyledons</taxon>
        <taxon>Gunneridae</taxon>
        <taxon>Pentapetalae</taxon>
        <taxon>rosids</taxon>
        <taxon>fabids</taxon>
        <taxon>Malpighiales</taxon>
        <taxon>Salicaceae</taxon>
        <taxon>Saliceae</taxon>
        <taxon>Salix</taxon>
    </lineage>
</organism>
<sequence length="100" mass="11010">MFPPGLHRLKDRNEFVGPSQTPPNLMLGWNSSTNSTMIVPSLPCGKMQSVTFDSPVSGNSFDGACQYALYKRLASALHHSVKFGALCRTYVKMMLLKTVT</sequence>
<dbReference type="Proteomes" id="UP000326939">
    <property type="component" value="Chromosome 17"/>
</dbReference>
<name>A0A5N5JB83_9ROSI</name>
<gene>
    <name evidence="2" type="ORF">DKX38_026334</name>
</gene>
<protein>
    <submittedName>
        <fullName evidence="2">Uncharacterized protein</fullName>
    </submittedName>
</protein>